<dbReference type="CDD" id="cd07012">
    <property type="entry name" value="PBP2_Bug_TTT"/>
    <property type="match status" value="1"/>
</dbReference>
<feature type="signal peptide" evidence="2">
    <location>
        <begin position="1"/>
        <end position="23"/>
    </location>
</feature>
<keyword evidence="2" id="KW-0732">Signal</keyword>
<dbReference type="RefSeq" id="WP_173956267.1">
    <property type="nucleotide sequence ID" value="NZ_CP028942.1"/>
</dbReference>
<evidence type="ECO:0000256" key="1">
    <source>
        <dbReference type="ARBA" id="ARBA00006987"/>
    </source>
</evidence>
<dbReference type="Gene3D" id="3.40.190.150">
    <property type="entry name" value="Bordetella uptake gene, domain 1"/>
    <property type="match status" value="1"/>
</dbReference>
<proteinExistence type="inferred from homology"/>
<keyword evidence="4" id="KW-1185">Reference proteome</keyword>
<dbReference type="KEGG" id="ptrp:DCO17_08280"/>
<reference evidence="3 4" key="1">
    <citation type="submission" date="2018-04" db="EMBL/GenBank/DDBJ databases">
        <title>Polynucleobacter sp. UH21B genome.</title>
        <authorList>
            <person name="Hahn M.W."/>
        </authorList>
    </citation>
    <scope>NUCLEOTIDE SEQUENCE [LARGE SCALE GENOMIC DNA]</scope>
    <source>
        <strain evidence="3 4">MWH-UH21B</strain>
    </source>
</reference>
<comment type="similarity">
    <text evidence="1">Belongs to the UPF0065 (bug) family.</text>
</comment>
<accession>A0A6M9PWV5</accession>
<dbReference type="AlphaFoldDB" id="A0A6M9PWV5"/>
<organism evidence="3 4">
    <name type="scientific">Polynucleobacter tropicus</name>
    <dbReference type="NCBI Taxonomy" id="1743174"/>
    <lineage>
        <taxon>Bacteria</taxon>
        <taxon>Pseudomonadati</taxon>
        <taxon>Pseudomonadota</taxon>
        <taxon>Betaproteobacteria</taxon>
        <taxon>Burkholderiales</taxon>
        <taxon>Burkholderiaceae</taxon>
        <taxon>Polynucleobacter</taxon>
    </lineage>
</organism>
<dbReference type="Gene3D" id="3.40.190.10">
    <property type="entry name" value="Periplasmic binding protein-like II"/>
    <property type="match status" value="1"/>
</dbReference>
<dbReference type="PANTHER" id="PTHR42928:SF5">
    <property type="entry name" value="BLR1237 PROTEIN"/>
    <property type="match status" value="1"/>
</dbReference>
<name>A0A6M9PWV5_9BURK</name>
<dbReference type="PIRSF" id="PIRSF017082">
    <property type="entry name" value="YflP"/>
    <property type="match status" value="1"/>
</dbReference>
<dbReference type="InterPro" id="IPR005064">
    <property type="entry name" value="BUG"/>
</dbReference>
<dbReference type="Proteomes" id="UP000503312">
    <property type="component" value="Chromosome"/>
</dbReference>
<dbReference type="InterPro" id="IPR042100">
    <property type="entry name" value="Bug_dom1"/>
</dbReference>
<dbReference type="SUPFAM" id="SSF53850">
    <property type="entry name" value="Periplasmic binding protein-like II"/>
    <property type="match status" value="1"/>
</dbReference>
<dbReference type="PANTHER" id="PTHR42928">
    <property type="entry name" value="TRICARBOXYLATE-BINDING PROTEIN"/>
    <property type="match status" value="1"/>
</dbReference>
<feature type="chain" id="PRO_5026888284" evidence="2">
    <location>
        <begin position="24"/>
        <end position="323"/>
    </location>
</feature>
<dbReference type="Pfam" id="PF03401">
    <property type="entry name" value="TctC"/>
    <property type="match status" value="1"/>
</dbReference>
<evidence type="ECO:0000313" key="4">
    <source>
        <dbReference type="Proteomes" id="UP000503312"/>
    </source>
</evidence>
<protein>
    <submittedName>
        <fullName evidence="3">Twin-arginine translocation pathway signal</fullName>
    </submittedName>
</protein>
<evidence type="ECO:0000256" key="2">
    <source>
        <dbReference type="SAM" id="SignalP"/>
    </source>
</evidence>
<evidence type="ECO:0000313" key="3">
    <source>
        <dbReference type="EMBL" id="QKM65229.1"/>
    </source>
</evidence>
<dbReference type="EMBL" id="CP028942">
    <property type="protein sequence ID" value="QKM65229.1"/>
    <property type="molecule type" value="Genomic_DNA"/>
</dbReference>
<sequence>MFSLKKFFQLALVGLLLPASLMAQEFPPKKTVTMVVGFAAGGSADTAARVIAKKLAENIGQAVVVDNKPGAGGNIAHAAVANGPTDGSMILLGSIGPLTIAPHMMKVSYDPFNDLAPLTMGLMFPNILVVPSSLGVKNLKEYVALAKKEPGKLTFASTGNGSASHLQGELFDGVAGIDVVHVPYKGGNPAMVDLLAGRVSAYFSSPSTAGPFIKEGKLIPLAVTSAKRSPFYPKVPTIAESGYPGFDSTNWYSFMAPGKTPTPILDGWNKALVKTLKDKEVIAALGEHNFSPAPMSREDLAKFIAKESTTWGKIIKEKNIKED</sequence>
<gene>
    <name evidence="3" type="ORF">DCO17_08280</name>
</gene>